<dbReference type="EMBL" id="NIPO01000001">
    <property type="protein sequence ID" value="PJR03940.1"/>
    <property type="molecule type" value="Genomic_DNA"/>
</dbReference>
<accession>A0A2M9R4Z4</accession>
<dbReference type="SUPFAM" id="SSF48452">
    <property type="entry name" value="TPR-like"/>
    <property type="match status" value="1"/>
</dbReference>
<gene>
    <name evidence="1" type="ORF">CDL10_04925</name>
</gene>
<evidence type="ECO:0000313" key="1">
    <source>
        <dbReference type="EMBL" id="PJR03940.1"/>
    </source>
</evidence>
<dbReference type="InterPro" id="IPR011990">
    <property type="entry name" value="TPR-like_helical_dom_sf"/>
</dbReference>
<protein>
    <submittedName>
        <fullName evidence="1">Uncharacterized protein</fullName>
    </submittedName>
</protein>
<name>A0A2M9R4Z4_9FLAO</name>
<comment type="caution">
    <text evidence="1">The sequence shown here is derived from an EMBL/GenBank/DDBJ whole genome shotgun (WGS) entry which is preliminary data.</text>
</comment>
<dbReference type="Proteomes" id="UP000231960">
    <property type="component" value="Unassembled WGS sequence"/>
</dbReference>
<proteinExistence type="predicted"/>
<keyword evidence="2" id="KW-1185">Reference proteome</keyword>
<dbReference type="OrthoDB" id="605297at2"/>
<dbReference type="RefSeq" id="WP_100677506.1">
    <property type="nucleotide sequence ID" value="NZ_NIPO01000001.1"/>
</dbReference>
<reference evidence="1 2" key="1">
    <citation type="submission" date="2017-06" db="EMBL/GenBank/DDBJ databases">
        <title>Description of Avrilella dinanensis gen. nov. sp. nov.</title>
        <authorList>
            <person name="Leyer C."/>
            <person name="Sassi M."/>
            <person name="Minet J."/>
            <person name="Kayal S."/>
            <person name="Cattoir V."/>
        </authorList>
    </citation>
    <scope>NUCLEOTIDE SEQUENCE [LARGE SCALE GENOMIC DNA]</scope>
    <source>
        <strain evidence="1 2">UR159</strain>
    </source>
</reference>
<evidence type="ECO:0000313" key="2">
    <source>
        <dbReference type="Proteomes" id="UP000231960"/>
    </source>
</evidence>
<dbReference type="AlphaFoldDB" id="A0A2M9R4Z4"/>
<sequence>MKKRLIKLFAIGSVAVSMMYGIYAYGCADGWWGAGYTSIFSPEITVNNKNYEPFFYDDYTIFYNGYNIQSTTDLFKEETIKDWKNYLGKYDAKTVEYYLYDETLNEILAELSEPETPEKLLNNLVQKQYELDFSRQETKNFLEFILMSRGIESYSNQTYNYWDYDNRIALNADKDFVSHKEQIYNKTSKKDTFYKNRLWFQVVRAKFYSEDRSSVIPFFNETEKNQPKNNLYYQALSYVGGAYKSVKNYEKSNAVFAEVFDKSEPLMPSALFDYRPLGEKEFEKSVKAVSDKSTKEALYALQGYYTNEFTAMQDLYKLNPQSPHLDFLLSRWVNINEQSINVYTGYEALDIVDTKKTKSTFKSKINNTELKWINSVADNNKVANPYIWKAASAYFNSLAGDYQKSANQLQQAHQLAKNTDQKAQVRSLRLFNNLLSTDKMDINAESKLIEDVNWLFYDESNVNYWESSNRITYLQTFTKKYLSSIYKTEGNLLMAELTYPINGFYKNQKQSEAMEQLLLSKTKTAWQEVFVGIYPYKLADIYESRGIYLFYQDKIEEAIAEFEKIPTFERREYNWQTKEYETVTVDYKTQELYGNPFNGKIKDCNDCDHKAKQSVKYSQLSFLKKIKEMQEKIEAGDDVYNNALLVGNAFYNASYFGNARSFYYNDIISEYGNSISNEHEQMLYGMENVKKYYGLAQKHAVDKEQKSKMAYMQAKVERNDFYATTYFMPNDYFYPYGDFVSFKKWKGFVDLKENYSDTRYYQDVIAECGYFRKYLGIE</sequence>
<organism evidence="1 2">
    <name type="scientific">Avrilella dinanensis</name>
    <dbReference type="NCBI Taxonomy" id="2008672"/>
    <lineage>
        <taxon>Bacteria</taxon>
        <taxon>Pseudomonadati</taxon>
        <taxon>Bacteroidota</taxon>
        <taxon>Flavobacteriia</taxon>
        <taxon>Flavobacteriales</taxon>
        <taxon>Flavobacteriaceae</taxon>
        <taxon>Avrilella</taxon>
    </lineage>
</organism>